<gene>
    <name evidence="2" type="ORF">MICPUN_57962</name>
</gene>
<dbReference type="SUPFAM" id="SSF52833">
    <property type="entry name" value="Thioredoxin-like"/>
    <property type="match status" value="1"/>
</dbReference>
<dbReference type="InterPro" id="IPR009737">
    <property type="entry name" value="Aim32/Apd1-like"/>
</dbReference>
<proteinExistence type="predicted"/>
<keyword evidence="3" id="KW-1185">Reference proteome</keyword>
<dbReference type="InterPro" id="IPR036249">
    <property type="entry name" value="Thioredoxin-like_sf"/>
</dbReference>
<dbReference type="Pfam" id="PF06999">
    <property type="entry name" value="Suc_Fer-like"/>
    <property type="match status" value="1"/>
</dbReference>
<dbReference type="RefSeq" id="XP_002501820.1">
    <property type="nucleotide sequence ID" value="XM_002501774.1"/>
</dbReference>
<evidence type="ECO:0000313" key="2">
    <source>
        <dbReference type="EMBL" id="ACO63078.1"/>
    </source>
</evidence>
<feature type="transmembrane region" description="Helical" evidence="1">
    <location>
        <begin position="442"/>
        <end position="464"/>
    </location>
</feature>
<dbReference type="FunCoup" id="C1E4A0">
    <property type="interactions" value="658"/>
</dbReference>
<dbReference type="Proteomes" id="UP000002009">
    <property type="component" value="Chromosome 4"/>
</dbReference>
<reference evidence="2 3" key="1">
    <citation type="journal article" date="2009" name="Science">
        <title>Green evolution and dynamic adaptations revealed by genomes of the marine picoeukaryotes Micromonas.</title>
        <authorList>
            <person name="Worden A.Z."/>
            <person name="Lee J.H."/>
            <person name="Mock T."/>
            <person name="Rouze P."/>
            <person name="Simmons M.P."/>
            <person name="Aerts A.L."/>
            <person name="Allen A.E."/>
            <person name="Cuvelier M.L."/>
            <person name="Derelle E."/>
            <person name="Everett M.V."/>
            <person name="Foulon E."/>
            <person name="Grimwood J."/>
            <person name="Gundlach H."/>
            <person name="Henrissat B."/>
            <person name="Napoli C."/>
            <person name="McDonald S.M."/>
            <person name="Parker M.S."/>
            <person name="Rombauts S."/>
            <person name="Salamov A."/>
            <person name="Von Dassow P."/>
            <person name="Badger J.H."/>
            <person name="Coutinho P.M."/>
            <person name="Demir E."/>
            <person name="Dubchak I."/>
            <person name="Gentemann C."/>
            <person name="Eikrem W."/>
            <person name="Gready J.E."/>
            <person name="John U."/>
            <person name="Lanier W."/>
            <person name="Lindquist E.A."/>
            <person name="Lucas S."/>
            <person name="Mayer K.F."/>
            <person name="Moreau H."/>
            <person name="Not F."/>
            <person name="Otillar R."/>
            <person name="Panaud O."/>
            <person name="Pangilinan J."/>
            <person name="Paulsen I."/>
            <person name="Piegu B."/>
            <person name="Poliakov A."/>
            <person name="Robbens S."/>
            <person name="Schmutz J."/>
            <person name="Toulza E."/>
            <person name="Wyss T."/>
            <person name="Zelensky A."/>
            <person name="Zhou K."/>
            <person name="Armbrust E.V."/>
            <person name="Bhattacharya D."/>
            <person name="Goodenough U.W."/>
            <person name="Van de Peer Y."/>
            <person name="Grigoriev I.V."/>
        </authorList>
    </citation>
    <scope>NUCLEOTIDE SEQUENCE [LARGE SCALE GENOMIC DNA]</scope>
    <source>
        <strain evidence="3">RCC299 / NOUM17</strain>
    </source>
</reference>
<dbReference type="OMA" id="MRICRTP"/>
<evidence type="ECO:0000256" key="1">
    <source>
        <dbReference type="SAM" id="Phobius"/>
    </source>
</evidence>
<organism evidence="2 3">
    <name type="scientific">Micromonas commoda (strain RCC299 / NOUM17 / CCMP2709)</name>
    <name type="common">Picoplanktonic green alga</name>
    <dbReference type="NCBI Taxonomy" id="296587"/>
    <lineage>
        <taxon>Eukaryota</taxon>
        <taxon>Viridiplantae</taxon>
        <taxon>Chlorophyta</taxon>
        <taxon>Mamiellophyceae</taxon>
        <taxon>Mamiellales</taxon>
        <taxon>Mamiellaceae</taxon>
        <taxon>Micromonas</taxon>
    </lineage>
</organism>
<keyword evidence="1" id="KW-0472">Membrane</keyword>
<dbReference type="KEGG" id="mis:MICPUN_57962"/>
<accession>C1E4A0</accession>
<dbReference type="STRING" id="296587.C1E4A0"/>
<dbReference type="GeneID" id="8242716"/>
<name>C1E4A0_MICCC</name>
<sequence>MNPPTHDSAANFPANDLTQFWMPLEKQPPKPTGSIDEGHSSASTRFMSKLLVHRVYTQLIVAGTRRHARRRPRLNPPKPRLAVAAAMDKNPETNKYVGYHREEVGSESLVGTVKHFDCHAFLVHGDADAWPGEEFDAEGDAAKTLHDAIKTAAGEHKSGVHQFKPGTSAVGKVKLNLSETGARGATGDEAGDVIMFPQMRRHRLGADAVNDPAVVADFVRRAIVSSDDAGEALSHRAHLFVCTHMKRDARCGVCGPALIESIRDELKRLDIADDAVAVRGCSHTGGHKYAGNLLLFVPEKGLAAKVEDAGETKGVWYGYVTAAEIPAVLERTVMRGEVIPRLWRGSMGMRPDEHEAAAAAEAKRIGEPWPPLKTPCDACNEEGGGGGGGGGGELKDIEDVVAGGRVMKSVETDPDDDVSKCDVRVGSDGAASLAGDEWPPRWWDRVAIGGMVAGLAGMLAGVVFDR</sequence>
<dbReference type="Gene3D" id="3.40.30.10">
    <property type="entry name" value="Glutaredoxin"/>
    <property type="match status" value="1"/>
</dbReference>
<dbReference type="EMBL" id="CP001325">
    <property type="protein sequence ID" value="ACO63078.1"/>
    <property type="molecule type" value="Genomic_DNA"/>
</dbReference>
<dbReference type="PANTHER" id="PTHR31902">
    <property type="entry name" value="ACTIN PATCHES DISTAL PROTEIN 1"/>
    <property type="match status" value="1"/>
</dbReference>
<dbReference type="PANTHER" id="PTHR31902:SF14">
    <property type="entry name" value="ACTIN PATCHES DISTAL PROTEIN 1"/>
    <property type="match status" value="1"/>
</dbReference>
<evidence type="ECO:0008006" key="4">
    <source>
        <dbReference type="Google" id="ProtNLM"/>
    </source>
</evidence>
<dbReference type="OrthoDB" id="10253744at2759"/>
<keyword evidence="1" id="KW-0812">Transmembrane</keyword>
<evidence type="ECO:0000313" key="3">
    <source>
        <dbReference type="Proteomes" id="UP000002009"/>
    </source>
</evidence>
<keyword evidence="1" id="KW-1133">Transmembrane helix</keyword>
<dbReference type="eggNOG" id="ENOG502S6XF">
    <property type="taxonomic scope" value="Eukaryota"/>
</dbReference>
<dbReference type="CDD" id="cd03062">
    <property type="entry name" value="TRX_Fd_Sucrase"/>
    <property type="match status" value="1"/>
</dbReference>
<dbReference type="InParanoid" id="C1E4A0"/>
<dbReference type="AlphaFoldDB" id="C1E4A0"/>
<protein>
    <recommendedName>
        <fullName evidence="4">Altered inheritance of mitochondria protein 32</fullName>
    </recommendedName>
</protein>